<feature type="region of interest" description="Disordered" evidence="1">
    <location>
        <begin position="1"/>
        <end position="68"/>
    </location>
</feature>
<accession>A0ABD5XZ75</accession>
<keyword evidence="2" id="KW-0472">Membrane</keyword>
<dbReference type="RefSeq" id="WP_274325995.1">
    <property type="nucleotide sequence ID" value="NZ_CP118158.1"/>
</dbReference>
<feature type="transmembrane region" description="Helical" evidence="2">
    <location>
        <begin position="653"/>
        <end position="673"/>
    </location>
</feature>
<dbReference type="Gene3D" id="2.160.20.80">
    <property type="entry name" value="E3 ubiquitin-protein ligase SopA"/>
    <property type="match status" value="2"/>
</dbReference>
<evidence type="ECO:0000256" key="2">
    <source>
        <dbReference type="SAM" id="Phobius"/>
    </source>
</evidence>
<feature type="transmembrane region" description="Helical" evidence="2">
    <location>
        <begin position="722"/>
        <end position="743"/>
    </location>
</feature>
<dbReference type="PANTHER" id="PTHR14136">
    <property type="entry name" value="BTB_POZ DOMAIN-CONTAINING PROTEIN KCTD9"/>
    <property type="match status" value="1"/>
</dbReference>
<gene>
    <name evidence="3" type="ORF">ACFQMA_11435</name>
</gene>
<evidence type="ECO:0000313" key="3">
    <source>
        <dbReference type="EMBL" id="MFC7140438.1"/>
    </source>
</evidence>
<dbReference type="Gene3D" id="1.10.287.70">
    <property type="match status" value="1"/>
</dbReference>
<keyword evidence="2" id="KW-0812">Transmembrane</keyword>
<proteinExistence type="predicted"/>
<dbReference type="GeneID" id="78820727"/>
<reference evidence="3 4" key="1">
    <citation type="journal article" date="2019" name="Int. J. Syst. Evol. Microbiol.">
        <title>The Global Catalogue of Microorganisms (GCM) 10K type strain sequencing project: providing services to taxonomists for standard genome sequencing and annotation.</title>
        <authorList>
            <consortium name="The Broad Institute Genomics Platform"/>
            <consortium name="The Broad Institute Genome Sequencing Center for Infectious Disease"/>
            <person name="Wu L."/>
            <person name="Ma J."/>
        </authorList>
    </citation>
    <scope>NUCLEOTIDE SEQUENCE [LARGE SCALE GENOMIC DNA]</scope>
    <source>
        <strain evidence="3 4">XZYJT29</strain>
    </source>
</reference>
<dbReference type="SUPFAM" id="SSF81324">
    <property type="entry name" value="Voltage-gated potassium channels"/>
    <property type="match status" value="1"/>
</dbReference>
<organism evidence="3 4">
    <name type="scientific">Halosimplex aquaticum</name>
    <dbReference type="NCBI Taxonomy" id="3026162"/>
    <lineage>
        <taxon>Archaea</taxon>
        <taxon>Methanobacteriati</taxon>
        <taxon>Methanobacteriota</taxon>
        <taxon>Stenosarchaea group</taxon>
        <taxon>Halobacteria</taxon>
        <taxon>Halobacteriales</taxon>
        <taxon>Haloarculaceae</taxon>
        <taxon>Halosimplex</taxon>
    </lineage>
</organism>
<evidence type="ECO:0000313" key="4">
    <source>
        <dbReference type="Proteomes" id="UP001596432"/>
    </source>
</evidence>
<keyword evidence="2" id="KW-1133">Transmembrane helix</keyword>
<protein>
    <submittedName>
        <fullName evidence="3">Pentapeptide repeat-containing protein</fullName>
    </submittedName>
</protein>
<dbReference type="InterPro" id="IPR051082">
    <property type="entry name" value="Pentapeptide-BTB/POZ_domain"/>
</dbReference>
<dbReference type="AlphaFoldDB" id="A0ABD5XZ75"/>
<name>A0ABD5XZ75_9EURY</name>
<dbReference type="InterPro" id="IPR001646">
    <property type="entry name" value="5peptide_repeat"/>
</dbReference>
<dbReference type="Pfam" id="PF13576">
    <property type="entry name" value="Pentapeptide_3"/>
    <property type="match status" value="4"/>
</dbReference>
<dbReference type="PANTHER" id="PTHR14136:SF17">
    <property type="entry name" value="BTB_POZ DOMAIN-CONTAINING PROTEIN KCTD9"/>
    <property type="match status" value="1"/>
</dbReference>
<feature type="compositionally biased region" description="Gly residues" evidence="1">
    <location>
        <begin position="16"/>
        <end position="25"/>
    </location>
</feature>
<keyword evidence="4" id="KW-1185">Reference proteome</keyword>
<sequence length="748" mass="81427">MTDRRHGGADETSGDAGPGEAGGGSADTDGTSGDGGAASAVSQDRPSTGDGADASVLHLSPDARAERGITDDDVREAFLDVAHNGDADEKDLRGVTLPALDLDRQTVEGPDRHPIDLRDATIESISATFATIRLPIRLEGATVGDLTFDESHVEEALLADGATVTGDLSAFETEFAGDVEFPDASFEGRVDLDEATFANDVSFDGATFADEVEARAAEFYGDSNLLDDNTSFTGAAFAARADFRQADFGFTHFERATFAAEATFQEATFDGDAEFDEARFEGFADFDEARFDGDTGFADVEFRGDADFRGAAFSGRERALDDDATFARSTFGGDAAFQHARFRYVSFAEAAFEGQAHFEEATFTADADFPDVRFGGETDFDEARFHEDADFSAVEFADRCVFRGAEFTGGANFLEDDLTFEGAHFGDDADFHNAEITSANFEDTSFGGRIDFSGAVFTDRIDFEATQVAEDAFADFTRAKIKSGRIAQPAERWVRYDLTLASLGDVELTAATDEDYRRLLDFFRFCRTEFTEFDGHEFDFSAHREYLDRNAWAIHEFHEPPDADPDYALEMTPEVVETTYLKAKQSAAAVGDMKVAGEFRVKRQQHSRAKNLEVVRDGTAPLWTRVKNLGRATENYFLGVTCGHGMRPIRIGFSFLLAPLLYVPFYAFGGSLFETQAGQVPLGDALTTSGLETLFEIARFSYVSYTTIGYGFMGPVGPVAEVAAASEAYLSVVLSALLVYALVKRSEM</sequence>
<comment type="caution">
    <text evidence="3">The sequence shown here is derived from an EMBL/GenBank/DDBJ whole genome shotgun (WGS) entry which is preliminary data.</text>
</comment>
<dbReference type="Proteomes" id="UP001596432">
    <property type="component" value="Unassembled WGS sequence"/>
</dbReference>
<dbReference type="EMBL" id="JBHTAS010000001">
    <property type="protein sequence ID" value="MFC7140438.1"/>
    <property type="molecule type" value="Genomic_DNA"/>
</dbReference>
<evidence type="ECO:0000256" key="1">
    <source>
        <dbReference type="SAM" id="MobiDB-lite"/>
    </source>
</evidence>